<dbReference type="FunCoup" id="Q19987">
    <property type="interactions" value="1661"/>
</dbReference>
<feature type="domain" description="DUF1308" evidence="2">
    <location>
        <begin position="236"/>
        <end position="401"/>
    </location>
</feature>
<dbReference type="RefSeq" id="NP_494927.1">
    <property type="nucleotide sequence ID" value="NM_062526.7"/>
</dbReference>
<evidence type="ECO:0000259" key="3">
    <source>
        <dbReference type="Pfam" id="PF18474"/>
    </source>
</evidence>
<organism evidence="4 5">
    <name type="scientific">Caenorhabditis elegans</name>
    <dbReference type="NCBI Taxonomy" id="6239"/>
    <lineage>
        <taxon>Eukaryota</taxon>
        <taxon>Metazoa</taxon>
        <taxon>Ecdysozoa</taxon>
        <taxon>Nematoda</taxon>
        <taxon>Chromadorea</taxon>
        <taxon>Rhabditida</taxon>
        <taxon>Rhabditina</taxon>
        <taxon>Rhabditomorpha</taxon>
        <taxon>Rhabditoidea</taxon>
        <taxon>Rhabditidae</taxon>
        <taxon>Peloderinae</taxon>
        <taxon>Caenorhabditis</taxon>
    </lineage>
</organism>
<proteinExistence type="evidence at protein level"/>
<dbReference type="WormBase" id="F33G12.3">
    <property type="protein sequence ID" value="CE04481"/>
    <property type="gene ID" value="WBGene00018015"/>
</dbReference>
<dbReference type="KEGG" id="cel:CELE_F33G12.3"/>
<dbReference type="OMA" id="WAGQGQF"/>
<dbReference type="PeptideAtlas" id="Q19987"/>
<name>Q19987_CAEEL</name>
<dbReference type="Bgee" id="WBGene00018015">
    <property type="expression patterns" value="Expressed in germ line (C elegans) and 4 other cell types or tissues"/>
</dbReference>
<dbReference type="STRING" id="6239.F33G12.3.1"/>
<dbReference type="EMBL" id="BX284602">
    <property type="protein sequence ID" value="CCD65792.1"/>
    <property type="molecule type" value="Genomic_DNA"/>
</dbReference>
<dbReference type="Pfam" id="PF07000">
    <property type="entry name" value="DUF1308"/>
    <property type="match status" value="1"/>
</dbReference>
<dbReference type="InterPro" id="IPR041076">
    <property type="entry name" value="DUF5614"/>
</dbReference>
<dbReference type="Pfam" id="PF18474">
    <property type="entry name" value="DUF5614"/>
    <property type="match status" value="1"/>
</dbReference>
<dbReference type="eggNOG" id="KOG4529">
    <property type="taxonomic scope" value="Eukaryota"/>
</dbReference>
<gene>
    <name evidence="4" type="ORF">CELE_F33G12.3</name>
    <name evidence="4 6" type="ORF">F33G12.3</name>
</gene>
<dbReference type="Proteomes" id="UP000001940">
    <property type="component" value="Chromosome II"/>
</dbReference>
<feature type="domain" description="DUF5614" evidence="3">
    <location>
        <begin position="11"/>
        <end position="207"/>
    </location>
</feature>
<dbReference type="OrthoDB" id="441890at2759"/>
<dbReference type="InParanoid" id="Q19987"/>
<dbReference type="AGR" id="WB:WBGene00018015"/>
<dbReference type="PIR" id="T16242">
    <property type="entry name" value="T16242"/>
</dbReference>
<dbReference type="PANTHER" id="PTHR13379:SF0">
    <property type="entry name" value="UPF0415 PROTEIN C7ORF25"/>
    <property type="match status" value="1"/>
</dbReference>
<sequence>MHGVDEDDLERQRIEKIKEVQEAVAKLTGAKFQKLENLQRMERMLNKEIELLQNATRKALETHLVTCNYAFYKSIIDEVEEMENATAVLKTFKRDNVSVTVDIVMKEPNVWIKLVNRPAKTVLIEYRDGKRNGDVIAQIKQHLFVSRRFNRPQIRIYFRNGVLAEMAQKLIRHGIVVIGEHVDKSDPSLRGKWNEELIERLGEEEDSDWDEVDEDAASIPTLPSSQSQSESTLPRLNLDISAVMLLVSNMCEPGGVNYQFKEEMINKHVECERLKPAKAEVLEKLKGHHLIMCELAYRRVAEIVKNVGGPTEKKRFEELSKTIERVQDQPSDEIGRVVKLRNIKGITSITKRVFSCAEVTKTTTVTANQKFLTHSRAKHIYFDVIEIPPRPLTEQKEATAKVI</sequence>
<dbReference type="SMR" id="Q19987"/>
<comment type="similarity">
    <text evidence="1">Belongs to the UPF0415 family.</text>
</comment>
<evidence type="ECO:0007829" key="7">
    <source>
        <dbReference type="PeptideAtlas" id="Q19987"/>
    </source>
</evidence>
<accession>Q19987</accession>
<dbReference type="CTD" id="173868"/>
<dbReference type="PhylomeDB" id="Q19987"/>
<dbReference type="PANTHER" id="PTHR13379">
    <property type="entry name" value="UNCHARACTERIZED DUF1308"/>
    <property type="match status" value="1"/>
</dbReference>
<keyword evidence="5" id="KW-1185">Reference proteome</keyword>
<dbReference type="PaxDb" id="6239-F33G12.3"/>
<dbReference type="AlphaFoldDB" id="Q19987"/>
<keyword evidence="7" id="KW-1267">Proteomics identification</keyword>
<reference evidence="4 5" key="1">
    <citation type="journal article" date="1998" name="Science">
        <title>Genome sequence of the nematode C. elegans: a platform for investigating biology.</title>
        <authorList>
            <consortium name="The C. elegans sequencing consortium"/>
            <person name="Sulson J.E."/>
            <person name="Waterston R."/>
        </authorList>
    </citation>
    <scope>NUCLEOTIDE SEQUENCE [LARGE SCALE GENOMIC DNA]</scope>
    <source>
        <strain evidence="4 5">Bristol N2</strain>
    </source>
</reference>
<evidence type="ECO:0000313" key="6">
    <source>
        <dbReference type="WormBase" id="F33G12.3"/>
    </source>
</evidence>
<dbReference type="HOGENOM" id="CLU_683782_0_0_1"/>
<evidence type="ECO:0000259" key="2">
    <source>
        <dbReference type="Pfam" id="PF07000"/>
    </source>
</evidence>
<dbReference type="InterPro" id="IPR010733">
    <property type="entry name" value="DUF1308"/>
</dbReference>
<dbReference type="GeneID" id="173868"/>
<evidence type="ECO:0000313" key="5">
    <source>
        <dbReference type="Proteomes" id="UP000001940"/>
    </source>
</evidence>
<dbReference type="UCSC" id="F33G12.3.1">
    <property type="organism name" value="c. elegans"/>
</dbReference>
<evidence type="ECO:0000256" key="1">
    <source>
        <dbReference type="ARBA" id="ARBA00006588"/>
    </source>
</evidence>
<protein>
    <submittedName>
        <fullName evidence="4">DUF1308 domain-containing protein</fullName>
    </submittedName>
</protein>
<evidence type="ECO:0000313" key="4">
    <source>
        <dbReference type="EMBL" id="CCD65792.1"/>
    </source>
</evidence>